<evidence type="ECO:0000313" key="2">
    <source>
        <dbReference type="EMBL" id="CDM34219.1"/>
    </source>
</evidence>
<dbReference type="EMBL" id="HG792017">
    <property type="protein sequence ID" value="CDM34219.1"/>
    <property type="molecule type" value="Genomic_DNA"/>
</dbReference>
<proteinExistence type="predicted"/>
<reference evidence="2" key="1">
    <citation type="journal article" date="2014" name="Nat. Commun.">
        <title>Multiple recent horizontal transfers of a large genomic region in cheese making fungi.</title>
        <authorList>
            <person name="Cheeseman K."/>
            <person name="Ropars J."/>
            <person name="Renault P."/>
            <person name="Dupont J."/>
            <person name="Gouzy J."/>
            <person name="Branca A."/>
            <person name="Abraham A.L."/>
            <person name="Ceppi M."/>
            <person name="Conseiller E."/>
            <person name="Debuchy R."/>
            <person name="Malagnac F."/>
            <person name="Goarin A."/>
            <person name="Silar P."/>
            <person name="Lacoste S."/>
            <person name="Sallet E."/>
            <person name="Bensimon A."/>
            <person name="Giraud T."/>
            <person name="Brygoo Y."/>
        </authorList>
    </citation>
    <scope>NUCLEOTIDE SEQUENCE [LARGE SCALE GENOMIC DNA]</scope>
    <source>
        <strain evidence="2">FM164</strain>
    </source>
</reference>
<gene>
    <name evidence="2" type="ORF">PROQFM164_S03g000943</name>
</gene>
<feature type="compositionally biased region" description="Polar residues" evidence="1">
    <location>
        <begin position="12"/>
        <end position="21"/>
    </location>
</feature>
<name>W6QJ26_PENRF</name>
<sequence length="100" mass="11580">MDELNDYAPHTHGTTRGQCTRRSPFPVQRQQWHPRRSKEGLWPPTVAEDGEMAEVWEGGGYPEVRGMTELARLWICTDADHKLICAPHARCKLDQRYSVY</sequence>
<evidence type="ECO:0000313" key="3">
    <source>
        <dbReference type="Proteomes" id="UP000030686"/>
    </source>
</evidence>
<organism evidence="2 3">
    <name type="scientific">Penicillium roqueforti (strain FM164)</name>
    <dbReference type="NCBI Taxonomy" id="1365484"/>
    <lineage>
        <taxon>Eukaryota</taxon>
        <taxon>Fungi</taxon>
        <taxon>Dikarya</taxon>
        <taxon>Ascomycota</taxon>
        <taxon>Pezizomycotina</taxon>
        <taxon>Eurotiomycetes</taxon>
        <taxon>Eurotiomycetidae</taxon>
        <taxon>Eurotiales</taxon>
        <taxon>Aspergillaceae</taxon>
        <taxon>Penicillium</taxon>
    </lineage>
</organism>
<accession>W6QJ26</accession>
<evidence type="ECO:0000256" key="1">
    <source>
        <dbReference type="SAM" id="MobiDB-lite"/>
    </source>
</evidence>
<feature type="region of interest" description="Disordered" evidence="1">
    <location>
        <begin position="1"/>
        <end position="44"/>
    </location>
</feature>
<protein>
    <submittedName>
        <fullName evidence="2">Genomic scaffold, ProqFM164S03</fullName>
    </submittedName>
</protein>
<dbReference type="AlphaFoldDB" id="W6QJ26"/>
<keyword evidence="3" id="KW-1185">Reference proteome</keyword>
<dbReference type="Proteomes" id="UP000030686">
    <property type="component" value="Unassembled WGS sequence"/>
</dbReference>